<dbReference type="EMBL" id="CAKOGL010000005">
    <property type="protein sequence ID" value="CAH2085974.1"/>
    <property type="molecule type" value="Genomic_DNA"/>
</dbReference>
<protein>
    <recommendedName>
        <fullName evidence="8">Reverse transcriptase domain-containing protein</fullName>
    </recommendedName>
</protein>
<comment type="caution">
    <text evidence="9">The sequence shown here is derived from an EMBL/GenBank/DDBJ whole genome shotgun (WGS) entry which is preliminary data.</text>
</comment>
<proteinExistence type="predicted"/>
<dbReference type="PANTHER" id="PTHR24559">
    <property type="entry name" value="TRANSPOSON TY3-I GAG-POL POLYPROTEIN"/>
    <property type="match status" value="1"/>
</dbReference>
<evidence type="ECO:0000259" key="8">
    <source>
        <dbReference type="PROSITE" id="PS50878"/>
    </source>
</evidence>
<reference evidence="9" key="1">
    <citation type="submission" date="2022-03" db="EMBL/GenBank/DDBJ databases">
        <authorList>
            <person name="Tunstrom K."/>
        </authorList>
    </citation>
    <scope>NUCLEOTIDE SEQUENCE</scope>
</reference>
<keyword evidence="6" id="KW-0378">Hydrolase</keyword>
<dbReference type="Pfam" id="PF00078">
    <property type="entry name" value="RVT_1"/>
    <property type="match status" value="1"/>
</dbReference>
<accession>A0AAU9TKL2</accession>
<evidence type="ECO:0000256" key="5">
    <source>
        <dbReference type="ARBA" id="ARBA00022759"/>
    </source>
</evidence>
<gene>
    <name evidence="9" type="ORF">EEDITHA_LOCUS2403</name>
</gene>
<evidence type="ECO:0000256" key="3">
    <source>
        <dbReference type="ARBA" id="ARBA00022695"/>
    </source>
</evidence>
<evidence type="ECO:0000256" key="7">
    <source>
        <dbReference type="ARBA" id="ARBA00022918"/>
    </source>
</evidence>
<organism evidence="9 10">
    <name type="scientific">Euphydryas editha</name>
    <name type="common">Edith's checkerspot</name>
    <dbReference type="NCBI Taxonomy" id="104508"/>
    <lineage>
        <taxon>Eukaryota</taxon>
        <taxon>Metazoa</taxon>
        <taxon>Ecdysozoa</taxon>
        <taxon>Arthropoda</taxon>
        <taxon>Hexapoda</taxon>
        <taxon>Insecta</taxon>
        <taxon>Pterygota</taxon>
        <taxon>Neoptera</taxon>
        <taxon>Endopterygota</taxon>
        <taxon>Lepidoptera</taxon>
        <taxon>Glossata</taxon>
        <taxon>Ditrysia</taxon>
        <taxon>Papilionoidea</taxon>
        <taxon>Nymphalidae</taxon>
        <taxon>Nymphalinae</taxon>
        <taxon>Euphydryas</taxon>
    </lineage>
</organism>
<dbReference type="AlphaFoldDB" id="A0AAU9TKL2"/>
<dbReference type="Gene3D" id="3.30.70.270">
    <property type="match status" value="1"/>
</dbReference>
<keyword evidence="5" id="KW-0255">Endonuclease</keyword>
<keyword evidence="2" id="KW-0808">Transferase</keyword>
<name>A0AAU9TKL2_EUPED</name>
<keyword evidence="4" id="KW-0540">Nuclease</keyword>
<dbReference type="GO" id="GO:0004519">
    <property type="term" value="F:endonuclease activity"/>
    <property type="evidence" value="ECO:0007669"/>
    <property type="project" value="UniProtKB-KW"/>
</dbReference>
<dbReference type="GO" id="GO:0003964">
    <property type="term" value="F:RNA-directed DNA polymerase activity"/>
    <property type="evidence" value="ECO:0007669"/>
    <property type="project" value="UniProtKB-KW"/>
</dbReference>
<dbReference type="GO" id="GO:0006508">
    <property type="term" value="P:proteolysis"/>
    <property type="evidence" value="ECO:0007669"/>
    <property type="project" value="UniProtKB-KW"/>
</dbReference>
<evidence type="ECO:0000256" key="4">
    <source>
        <dbReference type="ARBA" id="ARBA00022722"/>
    </source>
</evidence>
<dbReference type="PROSITE" id="PS50878">
    <property type="entry name" value="RT_POL"/>
    <property type="match status" value="1"/>
</dbReference>
<evidence type="ECO:0000256" key="1">
    <source>
        <dbReference type="ARBA" id="ARBA00022670"/>
    </source>
</evidence>
<evidence type="ECO:0000313" key="9">
    <source>
        <dbReference type="EMBL" id="CAH2085974.1"/>
    </source>
</evidence>
<dbReference type="CDD" id="cd01647">
    <property type="entry name" value="RT_LTR"/>
    <property type="match status" value="1"/>
</dbReference>
<keyword evidence="3" id="KW-0548">Nucleotidyltransferase</keyword>
<dbReference type="Gene3D" id="3.10.10.10">
    <property type="entry name" value="HIV Type 1 Reverse Transcriptase, subunit A, domain 1"/>
    <property type="match status" value="1"/>
</dbReference>
<evidence type="ECO:0000313" key="10">
    <source>
        <dbReference type="Proteomes" id="UP001153954"/>
    </source>
</evidence>
<feature type="domain" description="Reverse transcriptase" evidence="8">
    <location>
        <begin position="1"/>
        <end position="170"/>
    </location>
</feature>
<evidence type="ECO:0000256" key="6">
    <source>
        <dbReference type="ARBA" id="ARBA00022801"/>
    </source>
</evidence>
<dbReference type="InterPro" id="IPR043502">
    <property type="entry name" value="DNA/RNA_pol_sf"/>
</dbReference>
<keyword evidence="7" id="KW-0695">RNA-directed DNA polymerase</keyword>
<dbReference type="FunFam" id="3.10.10.10:FF:000007">
    <property type="entry name" value="Retrovirus-related Pol polyprotein from transposon 17.6-like Protein"/>
    <property type="match status" value="1"/>
</dbReference>
<dbReference type="InterPro" id="IPR000477">
    <property type="entry name" value="RT_dom"/>
</dbReference>
<dbReference type="PANTHER" id="PTHR24559:SF444">
    <property type="entry name" value="REVERSE TRANSCRIPTASE DOMAIN-CONTAINING PROTEIN"/>
    <property type="match status" value="1"/>
</dbReference>
<keyword evidence="10" id="KW-1185">Reference proteome</keyword>
<dbReference type="SUPFAM" id="SSF56672">
    <property type="entry name" value="DNA/RNA polymerases"/>
    <property type="match status" value="1"/>
</dbReference>
<dbReference type="InterPro" id="IPR053134">
    <property type="entry name" value="RNA-dir_DNA_polymerase"/>
</dbReference>
<dbReference type="GO" id="GO:0008233">
    <property type="term" value="F:peptidase activity"/>
    <property type="evidence" value="ECO:0007669"/>
    <property type="project" value="UniProtKB-KW"/>
</dbReference>
<keyword evidence="1" id="KW-0645">Protease</keyword>
<sequence>MLAKNIIEPCSSAWTAPMRVCVDYRRLNSITKPDIYPIPRIDDLLHAAKPTPFMSTLDLRAGYWQVKVKESDQDKTSFITPFGVYRFKRMAFGLRNAPTTFQRLIDRVRISLDDVKMLAYLDDILLFSSSFTNHLQDLDKLLRKLKEVNLHVNLKKCNLLLDYQIFGTPYHPMWTESRSRESSCYTKFSRTYQRQARTYISPNLFLVQAIHS</sequence>
<dbReference type="Proteomes" id="UP001153954">
    <property type="component" value="Unassembled WGS sequence"/>
</dbReference>
<evidence type="ECO:0000256" key="2">
    <source>
        <dbReference type="ARBA" id="ARBA00022679"/>
    </source>
</evidence>
<dbReference type="InterPro" id="IPR043128">
    <property type="entry name" value="Rev_trsase/Diguanyl_cyclase"/>
</dbReference>